<feature type="transmembrane region" description="Helical" evidence="6">
    <location>
        <begin position="257"/>
        <end position="274"/>
    </location>
</feature>
<name>A0A5B8XYB7_9DELT</name>
<keyword evidence="3 6" id="KW-0812">Transmembrane</keyword>
<dbReference type="EMBL" id="CP042467">
    <property type="protein sequence ID" value="QED30394.1"/>
    <property type="molecule type" value="Genomic_DNA"/>
</dbReference>
<feature type="transmembrane region" description="Helical" evidence="6">
    <location>
        <begin position="217"/>
        <end position="236"/>
    </location>
</feature>
<evidence type="ECO:0000256" key="1">
    <source>
        <dbReference type="ARBA" id="ARBA00004141"/>
    </source>
</evidence>
<keyword evidence="6" id="KW-0592">Phosphate transport</keyword>
<feature type="transmembrane region" description="Helical" evidence="6">
    <location>
        <begin position="83"/>
        <end position="107"/>
    </location>
</feature>
<feature type="transmembrane region" description="Helical" evidence="6">
    <location>
        <begin position="138"/>
        <end position="162"/>
    </location>
</feature>
<organism evidence="7 8">
    <name type="scientific">Microvenator marinus</name>
    <dbReference type="NCBI Taxonomy" id="2600177"/>
    <lineage>
        <taxon>Bacteria</taxon>
        <taxon>Deltaproteobacteria</taxon>
        <taxon>Bradymonadales</taxon>
        <taxon>Microvenatoraceae</taxon>
        <taxon>Microvenator</taxon>
    </lineage>
</organism>
<accession>A0A5B8XYB7</accession>
<proteinExistence type="inferred from homology"/>
<gene>
    <name evidence="7" type="ORF">FRD01_23555</name>
</gene>
<evidence type="ECO:0000256" key="3">
    <source>
        <dbReference type="ARBA" id="ARBA00022692"/>
    </source>
</evidence>
<dbReference type="GO" id="GO:0016020">
    <property type="term" value="C:membrane"/>
    <property type="evidence" value="ECO:0007669"/>
    <property type="project" value="UniProtKB-SubCell"/>
</dbReference>
<dbReference type="AlphaFoldDB" id="A0A5B8XYB7"/>
<dbReference type="OrthoDB" id="9779554at2"/>
<comment type="similarity">
    <text evidence="6">Belongs to the inorganic phosphate transporter (PiT) (TC 2.A.20) family.</text>
</comment>
<sequence>MAIAFGFYMAWSIGANDAANAMGTSVGSKAVSFREAVIIAAIFEFAGAMIAGGGVADTMRSGIVDPALFADPTLFPAGNGAELFIWGMMASLISAALWLHIAAYLGWPVSTTHSIVGAITGFGAVSVGIANVEWLKLLTIAASWLTSPLLGGVLSFIIFLVIRKAILDAKNANLGLRLVSPILAMPVFMTLTLVLFTKGLKKLHGTFAEYGIGNIEMIGISALVGVLSSLVLAFAIRKIHIAADESSESKYAKIEKVFRYLQVITACFVAFAHGSNDVANSIGPVAAIVGTLETMDMTAGKVPIPSWVLLLGAVGIVVGLATYGYRVIETIGTKITEITPTRGFAAEFGAASTILIGSHFGIPLSTTHTVVGSVIGVGFARGMNALNLKIIINILKSWLYTIPFCGILTIILYYLFTAIFV</sequence>
<keyword evidence="5 6" id="KW-0472">Membrane</keyword>
<dbReference type="Proteomes" id="UP000321595">
    <property type="component" value="Chromosome"/>
</dbReference>
<dbReference type="GO" id="GO:0035435">
    <property type="term" value="P:phosphate ion transmembrane transport"/>
    <property type="evidence" value="ECO:0007669"/>
    <property type="project" value="TreeGrafter"/>
</dbReference>
<dbReference type="PANTHER" id="PTHR11101">
    <property type="entry name" value="PHOSPHATE TRANSPORTER"/>
    <property type="match status" value="1"/>
</dbReference>
<dbReference type="PANTHER" id="PTHR11101:SF80">
    <property type="entry name" value="PHOSPHATE TRANSPORTER"/>
    <property type="match status" value="1"/>
</dbReference>
<feature type="transmembrane region" description="Helical" evidence="6">
    <location>
        <begin position="174"/>
        <end position="197"/>
    </location>
</feature>
<evidence type="ECO:0000256" key="5">
    <source>
        <dbReference type="ARBA" id="ARBA00023136"/>
    </source>
</evidence>
<feature type="transmembrane region" description="Helical" evidence="6">
    <location>
        <begin position="36"/>
        <end position="56"/>
    </location>
</feature>
<dbReference type="GO" id="GO:0005315">
    <property type="term" value="F:phosphate transmembrane transporter activity"/>
    <property type="evidence" value="ECO:0007669"/>
    <property type="project" value="InterPro"/>
</dbReference>
<feature type="transmembrane region" description="Helical" evidence="6">
    <location>
        <begin position="304"/>
        <end position="323"/>
    </location>
</feature>
<evidence type="ECO:0000256" key="6">
    <source>
        <dbReference type="RuleBase" id="RU363058"/>
    </source>
</evidence>
<keyword evidence="8" id="KW-1185">Reference proteome</keyword>
<reference evidence="7 8" key="1">
    <citation type="submission" date="2019-08" db="EMBL/GenBank/DDBJ databases">
        <authorList>
            <person name="Liang Q."/>
        </authorList>
    </citation>
    <scope>NUCLEOTIDE SEQUENCE [LARGE SCALE GENOMIC DNA]</scope>
    <source>
        <strain evidence="7 8">V1718</strain>
    </source>
</reference>
<keyword evidence="2 6" id="KW-0813">Transport</keyword>
<feature type="transmembrane region" description="Helical" evidence="6">
    <location>
        <begin position="114"/>
        <end position="132"/>
    </location>
</feature>
<dbReference type="KEGG" id="bbae:FRD01_23555"/>
<dbReference type="InterPro" id="IPR001204">
    <property type="entry name" value="Phos_transporter"/>
</dbReference>
<feature type="transmembrane region" description="Helical" evidence="6">
    <location>
        <begin position="398"/>
        <end position="420"/>
    </location>
</feature>
<dbReference type="Pfam" id="PF01384">
    <property type="entry name" value="PHO4"/>
    <property type="match status" value="1"/>
</dbReference>
<keyword evidence="4 6" id="KW-1133">Transmembrane helix</keyword>
<comment type="subcellular location">
    <subcellularLocation>
        <location evidence="1 6">Membrane</location>
        <topology evidence="1 6">Multi-pass membrane protein</topology>
    </subcellularLocation>
</comment>
<evidence type="ECO:0000256" key="2">
    <source>
        <dbReference type="ARBA" id="ARBA00022448"/>
    </source>
</evidence>
<protein>
    <recommendedName>
        <fullName evidence="6">Phosphate transporter</fullName>
    </recommendedName>
</protein>
<evidence type="ECO:0000313" key="8">
    <source>
        <dbReference type="Proteomes" id="UP000321595"/>
    </source>
</evidence>
<evidence type="ECO:0000256" key="4">
    <source>
        <dbReference type="ARBA" id="ARBA00022989"/>
    </source>
</evidence>
<evidence type="ECO:0000313" key="7">
    <source>
        <dbReference type="EMBL" id="QED30394.1"/>
    </source>
</evidence>